<reference evidence="2 3" key="1">
    <citation type="submission" date="2019-02" db="EMBL/GenBank/DDBJ databases">
        <authorList>
            <person name="Lehtovirta-Morley E L."/>
        </authorList>
    </citation>
    <scope>NUCLEOTIDE SEQUENCE [LARGE SCALE GENOMIC DNA]</scope>
    <source>
        <strain evidence="2">NFRAN1</strain>
    </source>
</reference>
<evidence type="ECO:0008006" key="4">
    <source>
        <dbReference type="Google" id="ProtNLM"/>
    </source>
</evidence>
<comment type="similarity">
    <text evidence="1">Belongs to the UPF0111 family.</text>
</comment>
<dbReference type="InterPro" id="IPR002727">
    <property type="entry name" value="DUF47"/>
</dbReference>
<dbReference type="AlphaFoldDB" id="A0A484IKJ0"/>
<organism evidence="2 3">
    <name type="scientific">Candidatus Nitrosocosmicus franklandianus</name>
    <dbReference type="NCBI Taxonomy" id="1798806"/>
    <lineage>
        <taxon>Archaea</taxon>
        <taxon>Nitrososphaerota</taxon>
        <taxon>Nitrososphaeria</taxon>
        <taxon>Nitrososphaerales</taxon>
        <taxon>Nitrososphaeraceae</taxon>
        <taxon>Candidatus Nitrosocosmicus</taxon>
    </lineage>
</organism>
<dbReference type="Gene3D" id="1.20.58.220">
    <property type="entry name" value="Phosphate transport system protein phou homolog 2, domain 2"/>
    <property type="match status" value="1"/>
</dbReference>
<dbReference type="KEGG" id="nfn:NFRAN_3111"/>
<evidence type="ECO:0000256" key="1">
    <source>
        <dbReference type="ARBA" id="ARBA00008591"/>
    </source>
</evidence>
<name>A0A484IKJ0_9ARCH</name>
<dbReference type="SUPFAM" id="SSF109755">
    <property type="entry name" value="PhoU-like"/>
    <property type="match status" value="1"/>
</dbReference>
<protein>
    <recommendedName>
        <fullName evidence="4">Pit accessory protein</fullName>
    </recommendedName>
</protein>
<dbReference type="EMBL" id="LR216287">
    <property type="protein sequence ID" value="VFJ15429.1"/>
    <property type="molecule type" value="Genomic_DNA"/>
</dbReference>
<keyword evidence="3" id="KW-1185">Reference proteome</keyword>
<dbReference type="InterPro" id="IPR018445">
    <property type="entry name" value="Put_Phosphate_transp_reg"/>
</dbReference>
<evidence type="ECO:0000313" key="3">
    <source>
        <dbReference type="Proteomes" id="UP000294299"/>
    </source>
</evidence>
<sequence length="244" mass="28112">MNWSSNSVLIPLNRIKKNLRTVGQYNSYMYSGELEFQAKRKTIAILQEQTNKILNLSREMALMTNAIFEGNKTKMAESFERMTLIENEIVILRKQITREVIAIGSLMTYREDLLRTAYFIDEISGYIGGISFRLSNIDPQVIRERFEVDLKSMVDIIIDVIFKINEMSRTLTIKPEHTIELAGEVQKIESEVDKKYREMTIKALDCVYSPKDLILFKDTIEGIEGMVDKCQQASNSFTILALSI</sequence>
<dbReference type="PANTHER" id="PTHR36536:SF3">
    <property type="entry name" value="UPF0111 PROTEIN HI_1603"/>
    <property type="match status" value="1"/>
</dbReference>
<dbReference type="Proteomes" id="UP000294299">
    <property type="component" value="Chromosome NFRAN"/>
</dbReference>
<gene>
    <name evidence="2" type="ORF">NFRAN_3111</name>
</gene>
<dbReference type="PANTHER" id="PTHR36536">
    <property type="entry name" value="UPF0111 PROTEIN HI_1603"/>
    <property type="match status" value="1"/>
</dbReference>
<dbReference type="InterPro" id="IPR038078">
    <property type="entry name" value="PhoU-like_sf"/>
</dbReference>
<dbReference type="Pfam" id="PF01865">
    <property type="entry name" value="PhoU_div"/>
    <property type="match status" value="1"/>
</dbReference>
<evidence type="ECO:0000313" key="2">
    <source>
        <dbReference type="EMBL" id="VFJ15429.1"/>
    </source>
</evidence>
<accession>A0A484IKJ0</accession>
<proteinExistence type="inferred from homology"/>